<dbReference type="EMBL" id="BPLR01005793">
    <property type="protein sequence ID" value="GIY05049.1"/>
    <property type="molecule type" value="Genomic_DNA"/>
</dbReference>
<evidence type="ECO:0000313" key="1">
    <source>
        <dbReference type="EMBL" id="GIY05049.1"/>
    </source>
</evidence>
<reference evidence="1 2" key="1">
    <citation type="submission" date="2021-06" db="EMBL/GenBank/DDBJ databases">
        <title>Caerostris extrusa draft genome.</title>
        <authorList>
            <person name="Kono N."/>
            <person name="Arakawa K."/>
        </authorList>
    </citation>
    <scope>NUCLEOTIDE SEQUENCE [LARGE SCALE GENOMIC DNA]</scope>
</reference>
<gene>
    <name evidence="1" type="ORF">CEXT_83491</name>
</gene>
<keyword evidence="2" id="KW-1185">Reference proteome</keyword>
<accession>A0AAV4Q9T6</accession>
<sequence length="111" mass="12536">MEDSQVNLIFESAATLFGTVFHILGHLSKKEKDYPCSICCQQLRSATDISDDSWQAQTTRKSTNVAANIARKVSFLRFSFALCDSYEVMTTKNSLMSRPPNARAKYECQNK</sequence>
<proteinExistence type="predicted"/>
<protein>
    <submittedName>
        <fullName evidence="1">Uncharacterized protein</fullName>
    </submittedName>
</protein>
<comment type="caution">
    <text evidence="1">The sequence shown here is derived from an EMBL/GenBank/DDBJ whole genome shotgun (WGS) entry which is preliminary data.</text>
</comment>
<dbReference type="AlphaFoldDB" id="A0AAV4Q9T6"/>
<evidence type="ECO:0000313" key="2">
    <source>
        <dbReference type="Proteomes" id="UP001054945"/>
    </source>
</evidence>
<name>A0AAV4Q9T6_CAEEX</name>
<dbReference type="Proteomes" id="UP001054945">
    <property type="component" value="Unassembled WGS sequence"/>
</dbReference>
<organism evidence="1 2">
    <name type="scientific">Caerostris extrusa</name>
    <name type="common">Bark spider</name>
    <name type="synonym">Caerostris bankana</name>
    <dbReference type="NCBI Taxonomy" id="172846"/>
    <lineage>
        <taxon>Eukaryota</taxon>
        <taxon>Metazoa</taxon>
        <taxon>Ecdysozoa</taxon>
        <taxon>Arthropoda</taxon>
        <taxon>Chelicerata</taxon>
        <taxon>Arachnida</taxon>
        <taxon>Araneae</taxon>
        <taxon>Araneomorphae</taxon>
        <taxon>Entelegynae</taxon>
        <taxon>Araneoidea</taxon>
        <taxon>Araneidae</taxon>
        <taxon>Caerostris</taxon>
    </lineage>
</organism>